<organism evidence="2 3">
    <name type="scientific">Fertoeibacter niger</name>
    <dbReference type="NCBI Taxonomy" id="2656921"/>
    <lineage>
        <taxon>Bacteria</taxon>
        <taxon>Pseudomonadati</taxon>
        <taxon>Pseudomonadota</taxon>
        <taxon>Alphaproteobacteria</taxon>
        <taxon>Rhodobacterales</taxon>
        <taxon>Paracoccaceae</taxon>
        <taxon>Fertoeibacter</taxon>
    </lineage>
</organism>
<gene>
    <name evidence="2" type="ORF">GEU84_010975</name>
</gene>
<accession>A0A8X8H263</accession>
<dbReference type="RefSeq" id="WP_152826375.1">
    <property type="nucleotide sequence ID" value="NZ_WHUT02000005.1"/>
</dbReference>
<name>A0A8X8H263_9RHOB</name>
<proteinExistence type="predicted"/>
<evidence type="ECO:0000259" key="1">
    <source>
        <dbReference type="Pfam" id="PF13274"/>
    </source>
</evidence>
<comment type="caution">
    <text evidence="2">The sequence shown here is derived from an EMBL/GenBank/DDBJ whole genome shotgun (WGS) entry which is preliminary data.</text>
</comment>
<dbReference type="Proteomes" id="UP000484076">
    <property type="component" value="Unassembled WGS sequence"/>
</dbReference>
<dbReference type="EMBL" id="WHUT02000005">
    <property type="protein sequence ID" value="NUB44909.1"/>
    <property type="molecule type" value="Genomic_DNA"/>
</dbReference>
<sequence>MAYSAITIADQILRIAKGKGQMLTPLQLMKLVYIAHGWSFPLRGSDLFENRIEAWKYGPVIPDLYHATKRFGREQIGFDFVGSPDEPVVDAQTKGFLENVFNAYGHMSGIALSSLTHQSGTPWQQVYQEGVYNKAIPDQLIKQHYDELHRVRRSAAA</sequence>
<feature type="domain" description="Antitoxin SocA-like Panacea" evidence="1">
    <location>
        <begin position="28"/>
        <end position="124"/>
    </location>
</feature>
<evidence type="ECO:0000313" key="3">
    <source>
        <dbReference type="Proteomes" id="UP000484076"/>
    </source>
</evidence>
<keyword evidence="3" id="KW-1185">Reference proteome</keyword>
<reference evidence="2" key="1">
    <citation type="submission" date="2020-05" db="EMBL/GenBank/DDBJ databases">
        <title>Fertoebacter nigrum gen. nov., sp. nov., a new member of the family Rhodobacteraceae.</title>
        <authorList>
            <person name="Szuroczki S."/>
            <person name="Abbaszade G."/>
            <person name="Buni D."/>
            <person name="Schumann P."/>
            <person name="Toth E."/>
        </authorList>
    </citation>
    <scope>NUCLEOTIDE SEQUENCE</scope>
    <source>
        <strain evidence="2">RG-N-1a</strain>
    </source>
</reference>
<dbReference type="AlphaFoldDB" id="A0A8X8H263"/>
<dbReference type="InterPro" id="IPR025272">
    <property type="entry name" value="SocA_Panacea"/>
</dbReference>
<dbReference type="Pfam" id="PF13274">
    <property type="entry name" value="SocA_Panacea"/>
    <property type="match status" value="1"/>
</dbReference>
<evidence type="ECO:0000313" key="2">
    <source>
        <dbReference type="EMBL" id="NUB44909.1"/>
    </source>
</evidence>
<protein>
    <submittedName>
        <fullName evidence="2">SocA family protein</fullName>
    </submittedName>
</protein>